<dbReference type="PANTHER" id="PTHR39673">
    <property type="entry name" value="TUNGSTEN FORMYLMETHANOFURAN DEHYDROGENASE, SUBUNIT C (FWDC)"/>
    <property type="match status" value="1"/>
</dbReference>
<dbReference type="InterPro" id="IPR036485">
    <property type="entry name" value="Glu_synth_asu_C_sf"/>
</dbReference>
<evidence type="ECO:0000313" key="1">
    <source>
        <dbReference type="EMBL" id="AJD45586.1"/>
    </source>
</evidence>
<dbReference type="PANTHER" id="PTHR39673:SF5">
    <property type="entry name" value="TUNGSTEN-CONTAINING FORMYLMETHANOFURAN DEHYDROGENASE 2 SUBUNIT C"/>
    <property type="match status" value="1"/>
</dbReference>
<gene>
    <name evidence="1" type="primary">fwdC</name>
    <name evidence="1" type="ORF">RGR602_PC01560</name>
</gene>
<dbReference type="Gene3D" id="2.160.20.60">
    <property type="entry name" value="Glutamate synthase, alpha subunit, C-terminal domain"/>
    <property type="match status" value="2"/>
</dbReference>
<dbReference type="NCBIfam" id="TIGR03122">
    <property type="entry name" value="one_C_dehyd_C"/>
    <property type="match status" value="1"/>
</dbReference>
<keyword evidence="2" id="KW-1185">Reference proteome</keyword>
<dbReference type="Proteomes" id="UP000031368">
    <property type="component" value="Plasmid pRgalR602c"/>
</dbReference>
<dbReference type="GO" id="GO:0018493">
    <property type="term" value="F:formylmethanofuran dehydrogenase activity"/>
    <property type="evidence" value="ECO:0007669"/>
    <property type="project" value="InterPro"/>
</dbReference>
<dbReference type="EMBL" id="CP006880">
    <property type="protein sequence ID" value="AJD45586.1"/>
    <property type="molecule type" value="Genomic_DNA"/>
</dbReference>
<dbReference type="EC" id="1.2.99.5" evidence="1"/>
<dbReference type="HOGENOM" id="CLU_072248_1_0_5"/>
<dbReference type="InterPro" id="IPR017550">
    <property type="entry name" value="Formylmethanofuran_DH_suC"/>
</dbReference>
<name>A0A0B4XEQ8_9HYPH</name>
<dbReference type="GO" id="GO:0015948">
    <property type="term" value="P:methanogenesis"/>
    <property type="evidence" value="ECO:0007669"/>
    <property type="project" value="InterPro"/>
</dbReference>
<geneLocation type="plasmid" evidence="1 2">
    <name>pRgalR602c</name>
</geneLocation>
<proteinExistence type="predicted"/>
<keyword evidence="1" id="KW-0560">Oxidoreductase</keyword>
<sequence>MKPLTFTLRSEPDERLDLSGLTPQKLNGMQPADIARLPIGTSRRPATVGDVFKVEGRDISSIVFSGGSGRFDLVGAEMTAGKIRVEGDVGARAGRRMAGGLLNIEGKAGLQAGSGMRNGRIEIAGDAGDGLGGPMVGEIHGMTGGIVIVGGKAGHRPGEKMRRGIIALLKGCGDYAGLGMTAGTIVAIGRVGLYPGHLMKRGSLLFDRRPAALSPTFIDCGRVEIVFPALFDRYLMEDKILDRPLLGKKPFRFGGDNAVLGTGEIMFARG</sequence>
<dbReference type="KEGG" id="rga:RGR602_PC01560"/>
<dbReference type="GO" id="GO:0046914">
    <property type="term" value="F:transition metal ion binding"/>
    <property type="evidence" value="ECO:0007669"/>
    <property type="project" value="InterPro"/>
</dbReference>
<dbReference type="SUPFAM" id="SSF69336">
    <property type="entry name" value="Alpha subunit of glutamate synthase, C-terminal domain"/>
    <property type="match status" value="1"/>
</dbReference>
<evidence type="ECO:0000313" key="2">
    <source>
        <dbReference type="Proteomes" id="UP000031368"/>
    </source>
</evidence>
<keyword evidence="1" id="KW-0614">Plasmid</keyword>
<accession>A0A0B4XEQ8</accession>
<organism evidence="1 2">
    <name type="scientific">Rhizobium gallicum bv. gallicum R602sp</name>
    <dbReference type="NCBI Taxonomy" id="1041138"/>
    <lineage>
        <taxon>Bacteria</taxon>
        <taxon>Pseudomonadati</taxon>
        <taxon>Pseudomonadota</taxon>
        <taxon>Alphaproteobacteria</taxon>
        <taxon>Hyphomicrobiales</taxon>
        <taxon>Rhizobiaceae</taxon>
        <taxon>Rhizobium/Agrobacterium group</taxon>
        <taxon>Rhizobium</taxon>
    </lineage>
</organism>
<reference evidence="1 2" key="1">
    <citation type="submission" date="2013-11" db="EMBL/GenBank/DDBJ databases">
        <title>Complete genome sequence of Rhizobium gallicum bv. gallicum R602.</title>
        <authorList>
            <person name="Bustos P."/>
            <person name="Santamaria R.I."/>
            <person name="Lozano L."/>
            <person name="Acosta J.L."/>
            <person name="Ormeno-Orrillo E."/>
            <person name="Rogel M.A."/>
            <person name="Romero D."/>
            <person name="Cevallos M.A."/>
            <person name="Martinez-Romero E."/>
            <person name="Gonzalez V."/>
        </authorList>
    </citation>
    <scope>NUCLEOTIDE SEQUENCE [LARGE SCALE GENOMIC DNA]</scope>
    <source>
        <strain evidence="1 2">R602</strain>
        <plasmid evidence="1 2">pRgalR602c</plasmid>
    </source>
</reference>
<dbReference type="RefSeq" id="WP_040115766.1">
    <property type="nucleotide sequence ID" value="NZ_CP006880.1"/>
</dbReference>
<dbReference type="AlphaFoldDB" id="A0A0B4XEQ8"/>
<protein>
    <submittedName>
        <fullName evidence="1">Formylmethanofuran dehydrogenase subunit C</fullName>
        <ecNumber evidence="1">1.2.99.5</ecNumber>
    </submittedName>
</protein>